<protein>
    <submittedName>
        <fullName evidence="1">Uncharacterized protein</fullName>
    </submittedName>
</protein>
<reference evidence="2" key="1">
    <citation type="submission" date="2020-01" db="EMBL/GenBank/DDBJ databases">
        <title>Sphingomonas sp. strain CSW-10.</title>
        <authorList>
            <person name="Chen W.-M."/>
        </authorList>
    </citation>
    <scope>NUCLEOTIDE SEQUENCE [LARGE SCALE GENOMIC DNA]</scope>
    <source>
        <strain evidence="2">CCP-1</strain>
    </source>
</reference>
<dbReference type="Proteomes" id="UP001517376">
    <property type="component" value="Unassembled WGS sequence"/>
</dbReference>
<dbReference type="EMBL" id="JAAATW010000006">
    <property type="protein sequence ID" value="NBE09511.1"/>
    <property type="molecule type" value="Genomic_DNA"/>
</dbReference>
<keyword evidence="2" id="KW-1185">Reference proteome</keyword>
<accession>A0ABW9YA73</accession>
<organism evidence="1 2">
    <name type="scientific">Paragemmobacter ruber</name>
    <dbReference type="NCBI Taxonomy" id="1985673"/>
    <lineage>
        <taxon>Bacteria</taxon>
        <taxon>Pseudomonadati</taxon>
        <taxon>Pseudomonadota</taxon>
        <taxon>Alphaproteobacteria</taxon>
        <taxon>Rhodobacterales</taxon>
        <taxon>Paracoccaceae</taxon>
        <taxon>Paragemmobacter</taxon>
    </lineage>
</organism>
<evidence type="ECO:0000313" key="1">
    <source>
        <dbReference type="EMBL" id="NBE09511.1"/>
    </source>
</evidence>
<name>A0ABW9YA73_9RHOB</name>
<evidence type="ECO:0000313" key="2">
    <source>
        <dbReference type="Proteomes" id="UP001517376"/>
    </source>
</evidence>
<sequence length="108" mass="11329">MTDAIIVGGGALTSEPWANPACTVTPGETGGRDRSPLMLTSAGHAEPLKALNADPGHLTRAAQMPAQPLRPLHPARDLGRTAYRAAVMALRDAAVGTPWRKTIHQGDM</sequence>
<proteinExistence type="predicted"/>
<comment type="caution">
    <text evidence="1">The sequence shown here is derived from an EMBL/GenBank/DDBJ whole genome shotgun (WGS) entry which is preliminary data.</text>
</comment>
<gene>
    <name evidence="1" type="ORF">GU920_18365</name>
</gene>
<dbReference type="RefSeq" id="WP_161768562.1">
    <property type="nucleotide sequence ID" value="NZ_JAAATW010000006.1"/>
</dbReference>